<dbReference type="GO" id="GO:0004694">
    <property type="term" value="F:eukaryotic translation initiation factor 2alpha kinase activity"/>
    <property type="evidence" value="ECO:0007669"/>
    <property type="project" value="TreeGrafter"/>
</dbReference>
<evidence type="ECO:0000256" key="5">
    <source>
        <dbReference type="ARBA" id="ARBA00037982"/>
    </source>
</evidence>
<feature type="domain" description="Protein kinase" evidence="8">
    <location>
        <begin position="203"/>
        <end position="672"/>
    </location>
</feature>
<dbReference type="InterPro" id="IPR000719">
    <property type="entry name" value="Prot_kinase_dom"/>
</dbReference>
<dbReference type="Proteomes" id="UP000700596">
    <property type="component" value="Unassembled WGS sequence"/>
</dbReference>
<evidence type="ECO:0000256" key="7">
    <source>
        <dbReference type="SAM" id="MobiDB-lite"/>
    </source>
</evidence>
<evidence type="ECO:0000256" key="2">
    <source>
        <dbReference type="ARBA" id="ARBA00022741"/>
    </source>
</evidence>
<comment type="similarity">
    <text evidence="5">Belongs to the protein kinase superfamily. Ser/Thr protein kinase family. GCN2 subfamily.</text>
</comment>
<dbReference type="GO" id="GO:0005737">
    <property type="term" value="C:cytoplasm"/>
    <property type="evidence" value="ECO:0007669"/>
    <property type="project" value="TreeGrafter"/>
</dbReference>
<reference evidence="9" key="1">
    <citation type="journal article" date="2021" name="Nat. Commun.">
        <title>Genetic determinants of endophytism in the Arabidopsis root mycobiome.</title>
        <authorList>
            <person name="Mesny F."/>
            <person name="Miyauchi S."/>
            <person name="Thiergart T."/>
            <person name="Pickel B."/>
            <person name="Atanasova L."/>
            <person name="Karlsson M."/>
            <person name="Huettel B."/>
            <person name="Barry K.W."/>
            <person name="Haridas S."/>
            <person name="Chen C."/>
            <person name="Bauer D."/>
            <person name="Andreopoulos W."/>
            <person name="Pangilinan J."/>
            <person name="LaButti K."/>
            <person name="Riley R."/>
            <person name="Lipzen A."/>
            <person name="Clum A."/>
            <person name="Drula E."/>
            <person name="Henrissat B."/>
            <person name="Kohler A."/>
            <person name="Grigoriev I.V."/>
            <person name="Martin F.M."/>
            <person name="Hacquard S."/>
        </authorList>
    </citation>
    <scope>NUCLEOTIDE SEQUENCE</scope>
    <source>
        <strain evidence="9">MPI-CAGE-CH-0243</strain>
    </source>
</reference>
<dbReference type="InterPro" id="IPR050339">
    <property type="entry name" value="CC_SR_Kinase"/>
</dbReference>
<evidence type="ECO:0000256" key="1">
    <source>
        <dbReference type="ARBA" id="ARBA00022679"/>
    </source>
</evidence>
<dbReference type="Gene3D" id="1.10.510.10">
    <property type="entry name" value="Transferase(Phosphotransferase) domain 1"/>
    <property type="match status" value="1"/>
</dbReference>
<dbReference type="EMBL" id="JAGMWT010000017">
    <property type="protein sequence ID" value="KAH7114503.1"/>
    <property type="molecule type" value="Genomic_DNA"/>
</dbReference>
<keyword evidence="4 6" id="KW-0067">ATP-binding</keyword>
<dbReference type="AlphaFoldDB" id="A0A9P9D8G9"/>
<accession>A0A9P9D8G9</accession>
<evidence type="ECO:0000256" key="6">
    <source>
        <dbReference type="PROSITE-ProRule" id="PRU10141"/>
    </source>
</evidence>
<dbReference type="SMART" id="SM00220">
    <property type="entry name" value="S_TKc"/>
    <property type="match status" value="1"/>
</dbReference>
<feature type="compositionally biased region" description="Acidic residues" evidence="7">
    <location>
        <begin position="10"/>
        <end position="19"/>
    </location>
</feature>
<dbReference type="Gene3D" id="3.30.200.20">
    <property type="entry name" value="Phosphorylase Kinase, domain 1"/>
    <property type="match status" value="1"/>
</dbReference>
<dbReference type="GO" id="GO:0005634">
    <property type="term" value="C:nucleus"/>
    <property type="evidence" value="ECO:0007669"/>
    <property type="project" value="TreeGrafter"/>
</dbReference>
<dbReference type="PANTHER" id="PTHR11042:SF187">
    <property type="entry name" value="EUKARYOTIC TRANSLATION INITIATION FACTOR 2-ALPHA KINASE 2"/>
    <property type="match status" value="1"/>
</dbReference>
<comment type="caution">
    <text evidence="9">The sequence shown here is derived from an EMBL/GenBank/DDBJ whole genome shotgun (WGS) entry which is preliminary data.</text>
</comment>
<dbReference type="Pfam" id="PF00069">
    <property type="entry name" value="Pkinase"/>
    <property type="match status" value="2"/>
</dbReference>
<dbReference type="PROSITE" id="PS00108">
    <property type="entry name" value="PROTEIN_KINASE_ST"/>
    <property type="match status" value="1"/>
</dbReference>
<gene>
    <name evidence="9" type="ORF">B0J11DRAFT_541143</name>
</gene>
<keyword evidence="3 9" id="KW-0418">Kinase</keyword>
<protein>
    <submittedName>
        <fullName evidence="9">Kinase-like domain-containing protein</fullName>
    </submittedName>
</protein>
<dbReference type="PROSITE" id="PS50011">
    <property type="entry name" value="PROTEIN_KINASE_DOM"/>
    <property type="match status" value="1"/>
</dbReference>
<evidence type="ECO:0000313" key="10">
    <source>
        <dbReference type="Proteomes" id="UP000700596"/>
    </source>
</evidence>
<sequence length="677" mass="74515">MSLFRRPDEDTSSDSEDSSDDRGEAEGLDETNLPELADLESLSRIHTINTTTSGAQTPLSTRPALSRNNSHIHTLLLHSLLEEKTLRDASEHLGKDVGHPEVKELARTTYLALSRQLPGPDDPKYSSDEMSAHRAAAQEGLKAATKAHLARADPSGPTRALIPRTEPISGLFSMNTFLPPIATPVQLLQGYPGLHTDRYVREFMELGVVGKGGYGKVFKVKHRLDSSLYAVKRIMVSSSRLQKIQENGPQEMESLLDEVRALARFDHHNIVRYYNCWLEFTTAPTDVPLPTTVLRDDRLLANTAHESADLEEVQFGFDSLSFGDPFHDATVDSGANIVFENSDTGGGDVEDSLSETISTSFKGVNKALPRRKRRASQASQATVATISSTRSHMSVIASVEEDPGDDEEIETIQRSYIPHAQDSTTEFSQSMLSHSDVPNHLVSARPTGPILTLNVQMSLYDTNLASFISPEALPLQVNQFCHCFHPCISLELLSSIISGVEYLHENNVVHRDLKPANIFLSLSTSRVPPPGSIDISSCSHCPQRECVHITPRIGDFGLVAALGDQCLLSNTMAKPVGTEFYRPEGGKVSEKLDVFALGVVGLEMLCKFSTRMERIEALTRLRRSEFPIGFLDIIGGDSGGAMVQNLLTNMVRADEQQRFDCDAVQQELQKLIEILKT</sequence>
<evidence type="ECO:0000256" key="4">
    <source>
        <dbReference type="ARBA" id="ARBA00022840"/>
    </source>
</evidence>
<evidence type="ECO:0000313" key="9">
    <source>
        <dbReference type="EMBL" id="KAH7114503.1"/>
    </source>
</evidence>
<dbReference type="OrthoDB" id="1405469at2759"/>
<name>A0A9P9D8G9_9PLEO</name>
<organism evidence="9 10">
    <name type="scientific">Dendryphion nanum</name>
    <dbReference type="NCBI Taxonomy" id="256645"/>
    <lineage>
        <taxon>Eukaryota</taxon>
        <taxon>Fungi</taxon>
        <taxon>Dikarya</taxon>
        <taxon>Ascomycota</taxon>
        <taxon>Pezizomycotina</taxon>
        <taxon>Dothideomycetes</taxon>
        <taxon>Pleosporomycetidae</taxon>
        <taxon>Pleosporales</taxon>
        <taxon>Torulaceae</taxon>
        <taxon>Dendryphion</taxon>
    </lineage>
</organism>
<dbReference type="InterPro" id="IPR017441">
    <property type="entry name" value="Protein_kinase_ATP_BS"/>
</dbReference>
<feature type="binding site" evidence="6">
    <location>
        <position position="232"/>
    </location>
    <ligand>
        <name>ATP</name>
        <dbReference type="ChEBI" id="CHEBI:30616"/>
    </ligand>
</feature>
<dbReference type="PANTHER" id="PTHR11042">
    <property type="entry name" value="EUKARYOTIC TRANSLATION INITIATION FACTOR 2-ALPHA KINASE EIF2-ALPHA KINASE -RELATED"/>
    <property type="match status" value="1"/>
</dbReference>
<proteinExistence type="inferred from homology"/>
<dbReference type="InterPro" id="IPR011009">
    <property type="entry name" value="Kinase-like_dom_sf"/>
</dbReference>
<keyword evidence="2 6" id="KW-0547">Nucleotide-binding</keyword>
<keyword evidence="10" id="KW-1185">Reference proteome</keyword>
<evidence type="ECO:0000256" key="3">
    <source>
        <dbReference type="ARBA" id="ARBA00022777"/>
    </source>
</evidence>
<dbReference type="SUPFAM" id="SSF56112">
    <property type="entry name" value="Protein kinase-like (PK-like)"/>
    <property type="match status" value="1"/>
</dbReference>
<evidence type="ECO:0000259" key="8">
    <source>
        <dbReference type="PROSITE" id="PS50011"/>
    </source>
</evidence>
<dbReference type="GO" id="GO:0005524">
    <property type="term" value="F:ATP binding"/>
    <property type="evidence" value="ECO:0007669"/>
    <property type="project" value="UniProtKB-UniRule"/>
</dbReference>
<dbReference type="PROSITE" id="PS00107">
    <property type="entry name" value="PROTEIN_KINASE_ATP"/>
    <property type="match status" value="1"/>
</dbReference>
<keyword evidence="1" id="KW-0808">Transferase</keyword>
<dbReference type="InterPro" id="IPR008271">
    <property type="entry name" value="Ser/Thr_kinase_AS"/>
</dbReference>
<feature type="region of interest" description="Disordered" evidence="7">
    <location>
        <begin position="1"/>
        <end position="40"/>
    </location>
</feature>